<comment type="subcellular location">
    <subcellularLocation>
        <location evidence="1">Cell membrane</location>
        <topology evidence="1">Multi-pass membrane protein</topology>
    </subcellularLocation>
</comment>
<keyword evidence="2" id="KW-0813">Transport</keyword>
<reference evidence="10 11" key="6">
    <citation type="journal article" date="2011" name="Appl. Environ. Microbiol.">
        <title>Involvement of the azorhizobial chromosome partition gene (parA) in the onset of bacteroid differentiation during Sesbania rostrata stem nodule development.</title>
        <authorList>
            <person name="Liu CT."/>
            <person name="Lee KB."/>
            <person name="Wang YS."/>
            <person name="Peng MH."/>
            <person name="Lee KT."/>
            <person name="Suzuki S."/>
            <person name="Suzuki T."/>
            <person name="Oyaizu H."/>
        </authorList>
    </citation>
    <scope>NUCLEOTIDE SEQUENCE [LARGE SCALE GENOMIC DNA]</scope>
    <source>
        <strain evidence="11">ATCC 43989 / DSM 5975 / JCM 20966 / LMG 6465 / NBRC 14845 / NCIMB 13405 / ORS 571</strain>
    </source>
</reference>
<evidence type="ECO:0000256" key="5">
    <source>
        <dbReference type="ARBA" id="ARBA00022989"/>
    </source>
</evidence>
<protein>
    <submittedName>
        <fullName evidence="10">Permeases</fullName>
    </submittedName>
</protein>
<feature type="transmembrane region" description="Helical" evidence="8">
    <location>
        <begin position="310"/>
        <end position="334"/>
    </location>
</feature>
<feature type="transmembrane region" description="Helical" evidence="8">
    <location>
        <begin position="407"/>
        <end position="430"/>
    </location>
</feature>
<feature type="transmembrane region" description="Helical" evidence="8">
    <location>
        <begin position="121"/>
        <end position="144"/>
    </location>
</feature>
<evidence type="ECO:0000313" key="11">
    <source>
        <dbReference type="Proteomes" id="UP000000270"/>
    </source>
</evidence>
<evidence type="ECO:0000256" key="6">
    <source>
        <dbReference type="ARBA" id="ARBA00023136"/>
    </source>
</evidence>
<evidence type="ECO:0000256" key="2">
    <source>
        <dbReference type="ARBA" id="ARBA00022448"/>
    </source>
</evidence>
<evidence type="ECO:0000259" key="9">
    <source>
        <dbReference type="PROSITE" id="PS50850"/>
    </source>
</evidence>
<evidence type="ECO:0000256" key="7">
    <source>
        <dbReference type="SAM" id="MobiDB-lite"/>
    </source>
</evidence>
<feature type="compositionally biased region" description="Polar residues" evidence="7">
    <location>
        <begin position="13"/>
        <end position="27"/>
    </location>
</feature>
<dbReference type="InterPro" id="IPR036259">
    <property type="entry name" value="MFS_trans_sf"/>
</dbReference>
<gene>
    <name evidence="10" type="ordered locus">AZC_1948</name>
</gene>
<dbReference type="Proteomes" id="UP000000270">
    <property type="component" value="Chromosome"/>
</dbReference>
<dbReference type="STRING" id="438753.AZC_1948"/>
<organism evidence="10 11">
    <name type="scientific">Azorhizobium caulinodans (strain ATCC 43989 / DSM 5975 / JCM 20966 / LMG 6465 / NBRC 14845 / NCIMB 13405 / ORS 571)</name>
    <dbReference type="NCBI Taxonomy" id="438753"/>
    <lineage>
        <taxon>Bacteria</taxon>
        <taxon>Pseudomonadati</taxon>
        <taxon>Pseudomonadota</taxon>
        <taxon>Alphaproteobacteria</taxon>
        <taxon>Hyphomicrobiales</taxon>
        <taxon>Xanthobacteraceae</taxon>
        <taxon>Azorhizobium</taxon>
    </lineage>
</organism>
<feature type="domain" description="Major facilitator superfamily (MFS) profile" evidence="9">
    <location>
        <begin position="83"/>
        <end position="493"/>
    </location>
</feature>
<feature type="transmembrane region" description="Helical" evidence="8">
    <location>
        <begin position="256"/>
        <end position="277"/>
    </location>
</feature>
<feature type="transmembrane region" description="Helical" evidence="8">
    <location>
        <begin position="180"/>
        <end position="200"/>
    </location>
</feature>
<dbReference type="CDD" id="cd17369">
    <property type="entry name" value="MFS_ShiA_like"/>
    <property type="match status" value="1"/>
</dbReference>
<dbReference type="PANTHER" id="PTHR43045:SF1">
    <property type="entry name" value="SHIKIMATE TRANSPORTER"/>
    <property type="match status" value="1"/>
</dbReference>
<feature type="region of interest" description="Disordered" evidence="7">
    <location>
        <begin position="12"/>
        <end position="33"/>
    </location>
</feature>
<keyword evidence="6 8" id="KW-0472">Membrane</keyword>
<name>A8I2W9_AZOC5</name>
<keyword evidence="4 8" id="KW-0812">Transmembrane</keyword>
<feature type="transmembrane region" description="Helical" evidence="8">
    <location>
        <begin position="442"/>
        <end position="464"/>
    </location>
</feature>
<dbReference type="AlphaFoldDB" id="A8I2W9"/>
<reference evidence="11" key="2">
    <citation type="submission" date="2007-04" db="EMBL/GenBank/DDBJ databases">
        <title>Complete genome sequence of the nitrogen-fixing bacterium Azorhizobium caulinodans ORS571.</title>
        <authorList>
            <person name="Lee K.B."/>
            <person name="Backer P.D."/>
            <person name="Aono T."/>
            <person name="Liu C.T."/>
            <person name="Suzuki S."/>
            <person name="Suzuki T."/>
            <person name="Kaneko T."/>
            <person name="Yamada M."/>
            <person name="Tabata S."/>
            <person name="Kupfer D.M."/>
            <person name="Najar F.Z."/>
            <person name="Wiley G.B."/>
            <person name="Roe B."/>
            <person name="Binnewies T."/>
            <person name="Ussery D."/>
            <person name="Vereecke D."/>
            <person name="Gevers D."/>
            <person name="Holsters M."/>
            <person name="Oyaizu H."/>
        </authorList>
    </citation>
    <scope>NUCLEOTIDE SEQUENCE [LARGE SCALE GENOMIC DNA]</scope>
    <source>
        <strain evidence="11">ATCC 43989 / DSM 5975 / JCM 20966 / LMG 6465 / NBRC 14845 / NCIMB 13405 / ORS 571</strain>
    </source>
</reference>
<dbReference type="Pfam" id="PF00083">
    <property type="entry name" value="Sugar_tr"/>
    <property type="match status" value="2"/>
</dbReference>
<dbReference type="PANTHER" id="PTHR43045">
    <property type="entry name" value="SHIKIMATE TRANSPORTER"/>
    <property type="match status" value="1"/>
</dbReference>
<dbReference type="InterPro" id="IPR020846">
    <property type="entry name" value="MFS_dom"/>
</dbReference>
<feature type="transmembrane region" description="Helical" evidence="8">
    <location>
        <begin position="221"/>
        <end position="244"/>
    </location>
</feature>
<reference evidence="10 11" key="1">
    <citation type="journal article" date="2007" name="Appl. Environ. Microbiol.">
        <title>Rhizobial factors required for stem nodule maturation and maintenance in Sesbania rostrata-Azorhizobium caulinodans ORS571 symbiosis.</title>
        <authorList>
            <person name="Suzuki S."/>
            <person name="Aono T."/>
            <person name="Lee KB."/>
            <person name="Suzuki T."/>
            <person name="Liu CT."/>
            <person name="Miwa H."/>
            <person name="Wakao S."/>
            <person name="Iki T."/>
            <person name="Oyaizu H."/>
        </authorList>
    </citation>
    <scope>NUCLEOTIDE SEQUENCE [LARGE SCALE GENOMIC DNA]</scope>
    <source>
        <strain evidence="11">ATCC 43989 / DSM 5975 / JCM 20966 / LMG 6465 / NBRC 14845 / NCIMB 13405 / ORS 571</strain>
    </source>
</reference>
<dbReference type="SUPFAM" id="SSF103473">
    <property type="entry name" value="MFS general substrate transporter"/>
    <property type="match status" value="1"/>
</dbReference>
<feature type="transmembrane region" description="Helical" evidence="8">
    <location>
        <begin position="346"/>
        <end position="364"/>
    </location>
</feature>
<dbReference type="Gene3D" id="1.20.1250.20">
    <property type="entry name" value="MFS general substrate transporter like domains"/>
    <property type="match status" value="1"/>
</dbReference>
<dbReference type="EMBL" id="AP009384">
    <property type="protein sequence ID" value="BAF87946.1"/>
    <property type="molecule type" value="Genomic_DNA"/>
</dbReference>
<dbReference type="eggNOG" id="COG0477">
    <property type="taxonomic scope" value="Bacteria"/>
</dbReference>
<dbReference type="PROSITE" id="PS50850">
    <property type="entry name" value="MFS"/>
    <property type="match status" value="1"/>
</dbReference>
<reference evidence="10 11" key="4">
    <citation type="journal article" date="2009" name="Appl. Environ. Microbiol.">
        <title>Comparative genome-wide transcriptional profiling of Azorhizobium caulinodans ORS571 grown under free-living and symbiotic conditions.</title>
        <authorList>
            <person name="Tsukada S."/>
            <person name="Aono T."/>
            <person name="Akiba N."/>
            <person name="Lee KB."/>
            <person name="Liu CT."/>
            <person name="Toyazaki H."/>
            <person name="Oyaizu H."/>
        </authorList>
    </citation>
    <scope>NUCLEOTIDE SEQUENCE [LARGE SCALE GENOMIC DNA]</scope>
    <source>
        <strain evidence="11">ATCC 43989 / DSM 5975 / JCM 20966 / LMG 6465 / NBRC 14845 / NCIMB 13405 / ORS 571</strain>
    </source>
</reference>
<dbReference type="HOGENOM" id="CLU_001265_39_5_5"/>
<keyword evidence="5 8" id="KW-1133">Transmembrane helix</keyword>
<dbReference type="GO" id="GO:0005886">
    <property type="term" value="C:plasma membrane"/>
    <property type="evidence" value="ECO:0007669"/>
    <property type="project" value="UniProtKB-SubCell"/>
</dbReference>
<accession>A8I2W9</accession>
<evidence type="ECO:0000256" key="4">
    <source>
        <dbReference type="ARBA" id="ARBA00022692"/>
    </source>
</evidence>
<evidence type="ECO:0000256" key="8">
    <source>
        <dbReference type="SAM" id="Phobius"/>
    </source>
</evidence>
<dbReference type="FunFam" id="1.20.1250.20:FF:000001">
    <property type="entry name" value="Dicarboxylate MFS transporter"/>
    <property type="match status" value="1"/>
</dbReference>
<feature type="transmembrane region" description="Helical" evidence="8">
    <location>
        <begin position="376"/>
        <end position="395"/>
    </location>
</feature>
<reference evidence="10 11" key="3">
    <citation type="journal article" date="2008" name="BMC Genomics">
        <title>The genome of the versatile nitrogen fixer Azorhizobium caulinodans ORS571.</title>
        <authorList>
            <person name="Lee KB."/>
            <person name="Backer P.D."/>
            <person name="Aono T."/>
            <person name="Liu CT."/>
            <person name="Suzuki S."/>
            <person name="Suzuki T."/>
            <person name="Kaneko T."/>
            <person name="Yamada M."/>
            <person name="Tabata S."/>
            <person name="Kupfer D.M."/>
            <person name="Najar F.Z."/>
            <person name="Wiley G.B."/>
            <person name="Roe B."/>
            <person name="Binnewies T.T."/>
            <person name="Ussery D.W."/>
            <person name="D'Haeze W."/>
            <person name="Herder J.D."/>
            <person name="Gevers D."/>
            <person name="Vereecke D."/>
            <person name="Holsters M."/>
            <person name="Oyaizu H."/>
        </authorList>
    </citation>
    <scope>NUCLEOTIDE SEQUENCE [LARGE SCALE GENOMIC DNA]</scope>
    <source>
        <strain evidence="11">ATCC 43989 / DSM 5975 / JCM 20966 / LMG 6465 / NBRC 14845 / NCIMB 13405 / ORS 571</strain>
    </source>
</reference>
<proteinExistence type="predicted"/>
<feature type="transmembrane region" description="Helical" evidence="8">
    <location>
        <begin position="470"/>
        <end position="489"/>
    </location>
</feature>
<feature type="transmembrane region" description="Helical" evidence="8">
    <location>
        <begin position="156"/>
        <end position="174"/>
    </location>
</feature>
<dbReference type="KEGG" id="azc:AZC_1948"/>
<evidence type="ECO:0000256" key="1">
    <source>
        <dbReference type="ARBA" id="ARBA00004651"/>
    </source>
</evidence>
<feature type="transmembrane region" description="Helical" evidence="8">
    <location>
        <begin position="83"/>
        <end position="109"/>
    </location>
</feature>
<keyword evidence="3" id="KW-1003">Cell membrane</keyword>
<evidence type="ECO:0000256" key="3">
    <source>
        <dbReference type="ARBA" id="ARBA00022475"/>
    </source>
</evidence>
<evidence type="ECO:0000313" key="10">
    <source>
        <dbReference type="EMBL" id="BAF87946.1"/>
    </source>
</evidence>
<dbReference type="GO" id="GO:0022857">
    <property type="term" value="F:transmembrane transporter activity"/>
    <property type="evidence" value="ECO:0007669"/>
    <property type="project" value="InterPro"/>
</dbReference>
<sequence>MQTISNIDWRAAATSTRVPRRAGTTTGQGSGHIRRYWPRRAPWSRWMLPGPTRQSPEADPMNDHVPVRATAARAPQPRSMRKIAFASVIGTTVEWYDLFVFGTASALVFNKVFFPSFDPLAGTLLAFGTFASAYLARIVGAALFGHFGDRLGRKSMLLTSLLIMGLATFAIGLLPNYSVIGIWAPILLLTLRLIQGLALGGEWGGAVLMAVEHAPDNRRGLYGSWVQIGVPAGTLLANFAFLIANALMSTEALVSWGWRIPFLVSILLVAVGLYVRLNTAETPSFQKVKTAGAQASVPFVALMAKNWKRVVLGGVATMSTGTSFNLIVAFGLTYGTQTLGFSRNEMLSIALLSCGACLLLLPAFGLLSDVIGRKPVIVGGIIAEAIVAFPLFWLMDTKVFSLALVGYLLMMTAFAANYGPIATFLAELFGTKVRYSGLSISYMLSGVLGSAATPIVTTALLQATGTGSSVAWYMIGSAAISTIALLMLVETLKADLAEAH</sequence>
<reference evidence="10 11" key="5">
    <citation type="journal article" date="2010" name="Appl. Environ. Microbiol.">
        <title>phrR-like gene praR of Azorhizobium caulinodans ORS571 is essential for symbiosis with Sesbania rostrata and is involved in expression of reb genes.</title>
        <authorList>
            <person name="Akiba N."/>
            <person name="Aono T."/>
            <person name="Toyazaki H."/>
            <person name="Sato S."/>
            <person name="Oyaizu H."/>
        </authorList>
    </citation>
    <scope>NUCLEOTIDE SEQUENCE [LARGE SCALE GENOMIC DNA]</scope>
    <source>
        <strain evidence="11">ATCC 43989 / DSM 5975 / JCM 20966 / LMG 6465 / NBRC 14845 / NCIMB 13405 / ORS 571</strain>
    </source>
</reference>
<keyword evidence="11" id="KW-1185">Reference proteome</keyword>
<dbReference type="InterPro" id="IPR005828">
    <property type="entry name" value="MFS_sugar_transport-like"/>
</dbReference>